<evidence type="ECO:0000256" key="8">
    <source>
        <dbReference type="RuleBase" id="RU363068"/>
    </source>
</evidence>
<evidence type="ECO:0000256" key="2">
    <source>
        <dbReference type="ARBA" id="ARBA00012479"/>
    </source>
</evidence>
<dbReference type="OrthoDB" id="9782200at2"/>
<dbReference type="InterPro" id="IPR014186">
    <property type="entry name" value="S-formylglutathione_hydrol"/>
</dbReference>
<protein>
    <recommendedName>
        <fullName evidence="2 6">S-formylglutathione hydrolase</fullName>
        <ecNumber evidence="2 6">3.1.2.12</ecNumber>
    </recommendedName>
</protein>
<dbReference type="PANTHER" id="PTHR10061">
    <property type="entry name" value="S-FORMYLGLUTATHIONE HYDROLASE"/>
    <property type="match status" value="1"/>
</dbReference>
<dbReference type="Gene3D" id="3.40.50.1820">
    <property type="entry name" value="alpha/beta hydrolase"/>
    <property type="match status" value="1"/>
</dbReference>
<keyword evidence="4 8" id="KW-0378">Hydrolase</keyword>
<feature type="active site" description="Charge relay system" evidence="7">
    <location>
        <position position="221"/>
    </location>
</feature>
<keyword evidence="3 8" id="KW-0719">Serine esterase</keyword>
<dbReference type="NCBIfam" id="TIGR02821">
    <property type="entry name" value="fghA_ester_D"/>
    <property type="match status" value="1"/>
</dbReference>
<organism evidence="9 10">
    <name type="scientific">Pseudoxanthomonas suwonensis</name>
    <dbReference type="NCBI Taxonomy" id="314722"/>
    <lineage>
        <taxon>Bacteria</taxon>
        <taxon>Pseudomonadati</taxon>
        <taxon>Pseudomonadota</taxon>
        <taxon>Gammaproteobacteria</taxon>
        <taxon>Lysobacterales</taxon>
        <taxon>Lysobacteraceae</taxon>
        <taxon>Pseudoxanthomonas</taxon>
    </lineage>
</organism>
<dbReference type="PATRIC" id="fig|314722.6.peg.2073"/>
<dbReference type="GO" id="GO:0046294">
    <property type="term" value="P:formaldehyde catabolic process"/>
    <property type="evidence" value="ECO:0007669"/>
    <property type="project" value="InterPro"/>
</dbReference>
<dbReference type="Proteomes" id="UP000033067">
    <property type="component" value="Chromosome"/>
</dbReference>
<dbReference type="PANTHER" id="PTHR10061:SF0">
    <property type="entry name" value="S-FORMYLGLUTATHIONE HYDROLASE"/>
    <property type="match status" value="1"/>
</dbReference>
<evidence type="ECO:0000313" key="10">
    <source>
        <dbReference type="Proteomes" id="UP000033067"/>
    </source>
</evidence>
<comment type="catalytic activity">
    <reaction evidence="5 8">
        <text>S-formylglutathione + H2O = formate + glutathione + H(+)</text>
        <dbReference type="Rhea" id="RHEA:14961"/>
        <dbReference type="ChEBI" id="CHEBI:15377"/>
        <dbReference type="ChEBI" id="CHEBI:15378"/>
        <dbReference type="ChEBI" id="CHEBI:15740"/>
        <dbReference type="ChEBI" id="CHEBI:57688"/>
        <dbReference type="ChEBI" id="CHEBI:57925"/>
        <dbReference type="EC" id="3.1.2.12"/>
    </reaction>
</comment>
<accession>A0A0E3Z1W3</accession>
<sequence length="296" mass="32257">MQRIEHRACSGGWQDVYRHDSKVLDCAMNFAVYLPPQAQERRLPVLYWLSGLTCSEQNFITKAGAQRYAAEHGVVIVAPDTSPRGDGVADADGYDLGKGAGFYLNATREPWAAHYRMYDYVVEELPALVEADFPVTDARAVSGHSMGGHGALVVALRNPGRYRSVSAFSPIVAPSKVPWGEKAFSAYLGDDREAWKAWDASELVKTAQEKLPLLVDQGGDDEFLDAQLRPQLLQAAAVAAGHPLQLRMRPGYDHSYYFIASFIGEHIAHHAAALHGEAKVHAGVAHGRHDGCSGGH</sequence>
<evidence type="ECO:0000256" key="6">
    <source>
        <dbReference type="NCBIfam" id="TIGR02821"/>
    </source>
</evidence>
<dbReference type="GO" id="GO:0052689">
    <property type="term" value="F:carboxylic ester hydrolase activity"/>
    <property type="evidence" value="ECO:0007669"/>
    <property type="project" value="UniProtKB-KW"/>
</dbReference>
<evidence type="ECO:0000313" key="9">
    <source>
        <dbReference type="EMBL" id="AKC86978.1"/>
    </source>
</evidence>
<dbReference type="InterPro" id="IPR000801">
    <property type="entry name" value="Esterase-like"/>
</dbReference>
<dbReference type="RefSeq" id="WP_052631964.1">
    <property type="nucleotide sequence ID" value="NZ_CP011144.1"/>
</dbReference>
<dbReference type="Pfam" id="PF00756">
    <property type="entry name" value="Esterase"/>
    <property type="match status" value="1"/>
</dbReference>
<evidence type="ECO:0000256" key="7">
    <source>
        <dbReference type="PIRSR" id="PIRSR614186-1"/>
    </source>
</evidence>
<keyword evidence="10" id="KW-1185">Reference proteome</keyword>
<dbReference type="FunFam" id="3.40.50.1820:FF:000002">
    <property type="entry name" value="S-formylglutathione hydrolase"/>
    <property type="match status" value="1"/>
</dbReference>
<dbReference type="EC" id="3.1.2.12" evidence="2 6"/>
<comment type="function">
    <text evidence="8">Serine hydrolase involved in the detoxification of formaldehyde.</text>
</comment>
<dbReference type="GO" id="GO:0005829">
    <property type="term" value="C:cytosol"/>
    <property type="evidence" value="ECO:0007669"/>
    <property type="project" value="TreeGrafter"/>
</dbReference>
<feature type="active site" description="Charge relay system" evidence="7">
    <location>
        <position position="254"/>
    </location>
</feature>
<evidence type="ECO:0000256" key="5">
    <source>
        <dbReference type="ARBA" id="ARBA00047590"/>
    </source>
</evidence>
<feature type="active site" description="Charge relay system" evidence="7">
    <location>
        <position position="145"/>
    </location>
</feature>
<dbReference type="KEGG" id="psuw:WQ53_09665"/>
<dbReference type="InterPro" id="IPR029058">
    <property type="entry name" value="AB_hydrolase_fold"/>
</dbReference>
<evidence type="ECO:0000256" key="3">
    <source>
        <dbReference type="ARBA" id="ARBA00022487"/>
    </source>
</evidence>
<name>A0A0E3Z1W3_9GAMM</name>
<dbReference type="GO" id="GO:0018738">
    <property type="term" value="F:S-formylglutathione hydrolase activity"/>
    <property type="evidence" value="ECO:0007669"/>
    <property type="project" value="UniProtKB-UniRule"/>
</dbReference>
<proteinExistence type="inferred from homology"/>
<evidence type="ECO:0000256" key="4">
    <source>
        <dbReference type="ARBA" id="ARBA00022801"/>
    </source>
</evidence>
<comment type="similarity">
    <text evidence="1 8">Belongs to the esterase D family.</text>
</comment>
<evidence type="ECO:0000256" key="1">
    <source>
        <dbReference type="ARBA" id="ARBA00005622"/>
    </source>
</evidence>
<dbReference type="SUPFAM" id="SSF53474">
    <property type="entry name" value="alpha/beta-Hydrolases"/>
    <property type="match status" value="1"/>
</dbReference>
<dbReference type="AlphaFoldDB" id="A0A0E3Z1W3"/>
<gene>
    <name evidence="9" type="ORF">WQ53_09665</name>
</gene>
<dbReference type="EMBL" id="CP011144">
    <property type="protein sequence ID" value="AKC86978.1"/>
    <property type="molecule type" value="Genomic_DNA"/>
</dbReference>
<reference evidence="9 10" key="1">
    <citation type="journal article" date="2015" name="Genome Announc.">
        <title>Complete Genome Sequence of Pseudoxanthomonas suwonensis Strain J1, a Cellulose-Degrading Bacterium Isolated from Leaf- and Wood-Enriched Soil.</title>
        <authorList>
            <person name="Hou L."/>
            <person name="Jiang J."/>
            <person name="Xu Z."/>
            <person name="Zhou Y."/>
            <person name="Leung F.C."/>
        </authorList>
    </citation>
    <scope>NUCLEOTIDE SEQUENCE [LARGE SCALE GENOMIC DNA]</scope>
    <source>
        <strain evidence="9 10">J1</strain>
    </source>
</reference>